<protein>
    <submittedName>
        <fullName evidence="1">Uncharacterized protein</fullName>
    </submittedName>
</protein>
<dbReference type="EMBL" id="JBEHCU010006161">
    <property type="protein sequence ID" value="KAL1397759.1"/>
    <property type="molecule type" value="Genomic_DNA"/>
</dbReference>
<keyword evidence="2" id="KW-1185">Reference proteome</keyword>
<evidence type="ECO:0000313" key="2">
    <source>
        <dbReference type="Proteomes" id="UP001562425"/>
    </source>
</evidence>
<dbReference type="Proteomes" id="UP001562425">
    <property type="component" value="Unassembled WGS sequence"/>
</dbReference>
<comment type="caution">
    <text evidence="1">The sequence shown here is derived from an EMBL/GenBank/DDBJ whole genome shotgun (WGS) entry which is preliminary data.</text>
</comment>
<evidence type="ECO:0000313" key="1">
    <source>
        <dbReference type="EMBL" id="KAL1397759.1"/>
    </source>
</evidence>
<reference evidence="1 2" key="1">
    <citation type="submission" date="2024-05" db="EMBL/GenBank/DDBJ databases">
        <title>Culex pipiens pipiens assembly and annotation.</title>
        <authorList>
            <person name="Alout H."/>
            <person name="Durand T."/>
        </authorList>
    </citation>
    <scope>NUCLEOTIDE SEQUENCE [LARGE SCALE GENOMIC DNA]</scope>
    <source>
        <strain evidence="1">HA-2024</strain>
        <tissue evidence="1">Whole body</tissue>
    </source>
</reference>
<sequence length="125" mass="14828">MAFELRSDIEKYYLDPFRKAFQLASVVEPIGNFTKSILNEFEQPDEESEYMFIKRLKQLDLLSEPDLFTKDNQIRNEPQLIEDCIEGVMMPIQFQLRKFLESPGMYDCVMRSLNEKSCLMIAKVW</sequence>
<gene>
    <name evidence="1" type="ORF">pipiens_009507</name>
</gene>
<dbReference type="AlphaFoldDB" id="A0ABD1DEA2"/>
<proteinExistence type="predicted"/>
<accession>A0ABD1DEA2</accession>
<organism evidence="1 2">
    <name type="scientific">Culex pipiens pipiens</name>
    <name type="common">Northern house mosquito</name>
    <dbReference type="NCBI Taxonomy" id="38569"/>
    <lineage>
        <taxon>Eukaryota</taxon>
        <taxon>Metazoa</taxon>
        <taxon>Ecdysozoa</taxon>
        <taxon>Arthropoda</taxon>
        <taxon>Hexapoda</taxon>
        <taxon>Insecta</taxon>
        <taxon>Pterygota</taxon>
        <taxon>Neoptera</taxon>
        <taxon>Endopterygota</taxon>
        <taxon>Diptera</taxon>
        <taxon>Nematocera</taxon>
        <taxon>Culicoidea</taxon>
        <taxon>Culicidae</taxon>
        <taxon>Culicinae</taxon>
        <taxon>Culicini</taxon>
        <taxon>Culex</taxon>
        <taxon>Culex</taxon>
    </lineage>
</organism>
<name>A0ABD1DEA2_CULPP</name>